<gene>
    <name evidence="2" type="ORF">Acr_00g0056970</name>
</gene>
<comment type="function">
    <text evidence="1">May play a role in anterograde transport of membrane proteins from the endoplasmic reticulum to the Golgi.</text>
</comment>
<keyword evidence="2" id="KW-0675">Receptor</keyword>
<evidence type="ECO:0000313" key="2">
    <source>
        <dbReference type="EMBL" id="GFS38353.1"/>
    </source>
</evidence>
<accession>A0A7J0DML7</accession>
<dbReference type="GO" id="GO:0005789">
    <property type="term" value="C:endoplasmic reticulum membrane"/>
    <property type="evidence" value="ECO:0007669"/>
    <property type="project" value="UniProtKB-SubCell"/>
</dbReference>
<dbReference type="GO" id="GO:0006886">
    <property type="term" value="P:intracellular protein transport"/>
    <property type="evidence" value="ECO:0007669"/>
    <property type="project" value="UniProtKB-UniRule"/>
</dbReference>
<keyword evidence="1" id="KW-0472">Membrane</keyword>
<comment type="caution">
    <text evidence="1">Lacks conserved residue(s) required for the propagation of feature annotation.</text>
</comment>
<sequence length="169" mass="19236">MAVIAMIVFKPPRKLVIMGLDRVKCGHVPIVVKFVADTLFVVMIVSVYIITITFQKRWINDGNLNPTDVVLLSKHFREVIMGLCLVKCGHGPIVVKTVAGTVFVVMISSVYSIMNIQKRWIDDGDLNPTDQVLLSKQLLEASLMGIIDEILQLLYFKYTLTRTFMWFHH</sequence>
<dbReference type="OrthoDB" id="435607at2759"/>
<dbReference type="AlphaFoldDB" id="A0A7J0DML7"/>
<keyword evidence="1" id="KW-0256">Endoplasmic reticulum</keyword>
<evidence type="ECO:0000313" key="3">
    <source>
        <dbReference type="Proteomes" id="UP000585474"/>
    </source>
</evidence>
<comment type="caution">
    <text evidence="2">The sequence shown here is derived from an EMBL/GenBank/DDBJ whole genome shotgun (WGS) entry which is preliminary data.</text>
</comment>
<reference evidence="3" key="1">
    <citation type="submission" date="2019-07" db="EMBL/GenBank/DDBJ databases">
        <title>De Novo Assembly of kiwifruit Actinidia rufa.</title>
        <authorList>
            <person name="Sugita-Konishi S."/>
            <person name="Sato K."/>
            <person name="Mori E."/>
            <person name="Abe Y."/>
            <person name="Kisaki G."/>
            <person name="Hamano K."/>
            <person name="Suezawa K."/>
            <person name="Otani M."/>
            <person name="Fukuda T."/>
            <person name="Manabe T."/>
            <person name="Gomi K."/>
            <person name="Tabuchi M."/>
            <person name="Akimitsu K."/>
            <person name="Kataoka I."/>
        </authorList>
    </citation>
    <scope>NUCLEOTIDE SEQUENCE [LARGE SCALE GENOMIC DNA]</scope>
    <source>
        <strain evidence="3">cv. Fuchu</strain>
    </source>
</reference>
<dbReference type="GO" id="GO:0006888">
    <property type="term" value="P:endoplasmic reticulum to Golgi vesicle-mediated transport"/>
    <property type="evidence" value="ECO:0007669"/>
    <property type="project" value="UniProtKB-UniRule"/>
</dbReference>
<comment type="similarity">
    <text evidence="1">Belongs to the BCAP29/BCAP31 family.</text>
</comment>
<dbReference type="GO" id="GO:0070973">
    <property type="term" value="P:protein localization to endoplasmic reticulum exit site"/>
    <property type="evidence" value="ECO:0007669"/>
    <property type="project" value="UniProtKB-UniRule"/>
</dbReference>
<keyword evidence="1" id="KW-0812">Transmembrane</keyword>
<comment type="subcellular location">
    <subcellularLocation>
        <location evidence="1">Endoplasmic reticulum membrane</location>
        <topology evidence="1">Multi-pass membrane protein</topology>
    </subcellularLocation>
</comment>
<feature type="transmembrane region" description="Helical" evidence="1">
    <location>
        <begin position="30"/>
        <end position="54"/>
    </location>
</feature>
<feature type="transmembrane region" description="Helical" evidence="1">
    <location>
        <begin position="93"/>
        <end position="114"/>
    </location>
</feature>
<organism evidence="2 3">
    <name type="scientific">Actinidia rufa</name>
    <dbReference type="NCBI Taxonomy" id="165716"/>
    <lineage>
        <taxon>Eukaryota</taxon>
        <taxon>Viridiplantae</taxon>
        <taxon>Streptophyta</taxon>
        <taxon>Embryophyta</taxon>
        <taxon>Tracheophyta</taxon>
        <taxon>Spermatophyta</taxon>
        <taxon>Magnoliopsida</taxon>
        <taxon>eudicotyledons</taxon>
        <taxon>Gunneridae</taxon>
        <taxon>Pentapetalae</taxon>
        <taxon>asterids</taxon>
        <taxon>Ericales</taxon>
        <taxon>Actinidiaceae</taxon>
        <taxon>Actinidia</taxon>
    </lineage>
</organism>
<evidence type="ECO:0000256" key="1">
    <source>
        <dbReference type="RuleBase" id="RU367026"/>
    </source>
</evidence>
<dbReference type="PANTHER" id="PTHR12701:SF18">
    <property type="entry name" value="ENDOPLASMIC RETICULUM TRANSMEMBRANE PROTEIN"/>
    <property type="match status" value="1"/>
</dbReference>
<keyword evidence="1" id="KW-0931">ER-Golgi transport</keyword>
<keyword evidence="1" id="KW-1133">Transmembrane helix</keyword>
<proteinExistence type="inferred from homology"/>
<dbReference type="Proteomes" id="UP000585474">
    <property type="component" value="Unassembled WGS sequence"/>
</dbReference>
<dbReference type="PANTHER" id="PTHR12701">
    <property type="entry name" value="BCR-ASSOCIATED PROTEIN, BAP"/>
    <property type="match status" value="1"/>
</dbReference>
<dbReference type="EMBL" id="BJWL01000310">
    <property type="protein sequence ID" value="GFS38353.1"/>
    <property type="molecule type" value="Genomic_DNA"/>
</dbReference>
<keyword evidence="1" id="KW-0813">Transport</keyword>
<name>A0A7J0DML7_9ERIC</name>
<keyword evidence="3" id="KW-1185">Reference proteome</keyword>
<dbReference type="InterPro" id="IPR008417">
    <property type="entry name" value="BAP29/BAP31"/>
</dbReference>
<keyword evidence="1" id="KW-0653">Protein transport</keyword>
<protein>
    <recommendedName>
        <fullName evidence="1">Endoplasmic reticulum transmembrane protein</fullName>
    </recommendedName>
</protein>